<proteinExistence type="predicted"/>
<dbReference type="RefSeq" id="WP_068392131.1">
    <property type="nucleotide sequence ID" value="NZ_LSZO01000191.1"/>
</dbReference>
<keyword evidence="6" id="KW-1185">Reference proteome</keyword>
<evidence type="ECO:0000256" key="2">
    <source>
        <dbReference type="ARBA" id="ARBA00022670"/>
    </source>
</evidence>
<evidence type="ECO:0000313" key="5">
    <source>
        <dbReference type="EMBL" id="KXU35856.1"/>
    </source>
</evidence>
<reference evidence="5 6" key="1">
    <citation type="submission" date="2016-02" db="EMBL/GenBank/DDBJ databases">
        <authorList>
            <person name="Wen L."/>
            <person name="He K."/>
            <person name="Yang H."/>
        </authorList>
    </citation>
    <scope>NUCLEOTIDE SEQUENCE [LARGE SCALE GENOMIC DNA]</scope>
    <source>
        <strain evidence="5 6">CV58</strain>
    </source>
</reference>
<comment type="caution">
    <text evidence="5">The sequence shown here is derived from an EMBL/GenBank/DDBJ whole genome shotgun (WGS) entry which is preliminary data.</text>
</comment>
<dbReference type="GO" id="GO:0008233">
    <property type="term" value="F:peptidase activity"/>
    <property type="evidence" value="ECO:0007669"/>
    <property type="project" value="UniProtKB-KW"/>
</dbReference>
<sequence length="219" mass="24413">MTNRLDFPLNVKRLEDGGEFEGYASVFDEQDRSGDIIEGGAFEKSLAHWKQIKSLPPLLWQHNHEEPIGVFKAIEEDAHGLRVKGQLLIDEDPNAKRIYAHLKAGSIKGLSVGFILKDYERSKEGYNIKEADLVEISLVTVPANRSARIINVKEYLQQGELPPPADIEKILRDAGFSRKQAKAFMAGGAKNLLLRDADSESEALTKALSYFKSLNTSFA</sequence>
<keyword evidence="2" id="KW-0645">Protease</keyword>
<organism evidence="5 6">
    <name type="scientific">Ventosimonas gracilis</name>
    <dbReference type="NCBI Taxonomy" id="1680762"/>
    <lineage>
        <taxon>Bacteria</taxon>
        <taxon>Pseudomonadati</taxon>
        <taxon>Pseudomonadota</taxon>
        <taxon>Gammaproteobacteria</taxon>
        <taxon>Pseudomonadales</taxon>
        <taxon>Ventosimonadaceae</taxon>
        <taxon>Ventosimonas</taxon>
    </lineage>
</organism>
<evidence type="ECO:0000256" key="3">
    <source>
        <dbReference type="ARBA" id="ARBA00022801"/>
    </source>
</evidence>
<evidence type="ECO:0000256" key="1">
    <source>
        <dbReference type="ARBA" id="ARBA00022612"/>
    </source>
</evidence>
<dbReference type="NCBIfam" id="TIGR01543">
    <property type="entry name" value="proheadase_HK97"/>
    <property type="match status" value="1"/>
</dbReference>
<name>A0A139SMM8_9GAMM</name>
<feature type="domain" description="Prohead serine protease" evidence="4">
    <location>
        <begin position="9"/>
        <end position="156"/>
    </location>
</feature>
<evidence type="ECO:0000313" key="6">
    <source>
        <dbReference type="Proteomes" id="UP000072660"/>
    </source>
</evidence>
<dbReference type="Proteomes" id="UP000072660">
    <property type="component" value="Unassembled WGS sequence"/>
</dbReference>
<evidence type="ECO:0000259" key="4">
    <source>
        <dbReference type="Pfam" id="PF04586"/>
    </source>
</evidence>
<dbReference type="InterPro" id="IPR006433">
    <property type="entry name" value="Prohead_protease"/>
</dbReference>
<dbReference type="AlphaFoldDB" id="A0A139SMM8"/>
<keyword evidence="3" id="KW-0378">Hydrolase</keyword>
<gene>
    <name evidence="5" type="ORF">AXE65_05795</name>
</gene>
<dbReference type="SUPFAM" id="SSF50789">
    <property type="entry name" value="Herpes virus serine proteinase, assemblin"/>
    <property type="match status" value="1"/>
</dbReference>
<keyword evidence="1" id="KW-1188">Viral release from host cell</keyword>
<accession>A0A139SMM8</accession>
<dbReference type="InterPro" id="IPR054613">
    <property type="entry name" value="Peptidase_S78_dom"/>
</dbReference>
<dbReference type="GO" id="GO:0006508">
    <property type="term" value="P:proteolysis"/>
    <property type="evidence" value="ECO:0007669"/>
    <property type="project" value="UniProtKB-KW"/>
</dbReference>
<dbReference type="OrthoDB" id="9804926at2"/>
<dbReference type="EMBL" id="LSZO01000191">
    <property type="protein sequence ID" value="KXU35856.1"/>
    <property type="molecule type" value="Genomic_DNA"/>
</dbReference>
<protein>
    <submittedName>
        <fullName evidence="5">Primosome assembly protein PriA</fullName>
    </submittedName>
</protein>
<dbReference type="Pfam" id="PF04586">
    <property type="entry name" value="Peptidase_S78"/>
    <property type="match status" value="1"/>
</dbReference>